<dbReference type="InterPro" id="IPR000719">
    <property type="entry name" value="Prot_kinase_dom"/>
</dbReference>
<dbReference type="PANTHER" id="PTHR44899">
    <property type="entry name" value="CAMK FAMILY PROTEIN KINASE"/>
    <property type="match status" value="1"/>
</dbReference>
<dbReference type="InterPro" id="IPR051131">
    <property type="entry name" value="NEK_Ser/Thr_kinase_NIMA"/>
</dbReference>
<evidence type="ECO:0000313" key="13">
    <source>
        <dbReference type="Proteomes" id="UP001057375"/>
    </source>
</evidence>
<dbReference type="SMART" id="SM00220">
    <property type="entry name" value="S_TKc"/>
    <property type="match status" value="1"/>
</dbReference>
<dbReference type="EMBL" id="BQXS01011042">
    <property type="protein sequence ID" value="GKT35681.1"/>
    <property type="molecule type" value="Genomic_DNA"/>
</dbReference>
<feature type="compositionally biased region" description="Basic and acidic residues" evidence="10">
    <location>
        <begin position="886"/>
        <end position="969"/>
    </location>
</feature>
<feature type="compositionally biased region" description="Basic and acidic residues" evidence="10">
    <location>
        <begin position="733"/>
        <end position="783"/>
    </location>
</feature>
<comment type="catalytic activity">
    <reaction evidence="8">
        <text>L-seryl-[protein] + ATP = O-phospho-L-seryl-[protein] + ADP + H(+)</text>
        <dbReference type="Rhea" id="RHEA:17989"/>
        <dbReference type="Rhea" id="RHEA-COMP:9863"/>
        <dbReference type="Rhea" id="RHEA-COMP:11604"/>
        <dbReference type="ChEBI" id="CHEBI:15378"/>
        <dbReference type="ChEBI" id="CHEBI:29999"/>
        <dbReference type="ChEBI" id="CHEBI:30616"/>
        <dbReference type="ChEBI" id="CHEBI:83421"/>
        <dbReference type="ChEBI" id="CHEBI:456216"/>
        <dbReference type="EC" id="2.7.11.1"/>
    </reaction>
</comment>
<feature type="compositionally biased region" description="Basic and acidic residues" evidence="10">
    <location>
        <begin position="522"/>
        <end position="539"/>
    </location>
</feature>
<feature type="compositionally biased region" description="Basic and acidic residues" evidence="10">
    <location>
        <begin position="633"/>
        <end position="683"/>
    </location>
</feature>
<evidence type="ECO:0000313" key="12">
    <source>
        <dbReference type="EMBL" id="GKT35681.1"/>
    </source>
</evidence>
<dbReference type="Gene3D" id="1.10.510.10">
    <property type="entry name" value="Transferase(Phosphotransferase) domain 1"/>
    <property type="match status" value="1"/>
</dbReference>
<feature type="compositionally biased region" description="Polar residues" evidence="10">
    <location>
        <begin position="685"/>
        <end position="696"/>
    </location>
</feature>
<sequence length="1136" mass="125726">MSLVGKYIREYKIVSVLGRGTYGTVFKVYKTEHGKRLTYALKQIPLIGENDSERRKAIRESGILKDLSSSPFIIKHHQTFIEGSYLNIVMEYASGGTLHDQIEFAKATKDSFPESQVLSWLSQILLALRDVHKSHVVHRDLKPQNIFVMADGLLKLGDFGIARVLGPSRAAHTSIGTPFYLSPEQIEGQAYNERSDVWSVGCLLYEMCALTPPFYGKNVGAVVLKIATAPIPDLPPPYSVNLGVVFRQMLARDPADRLSVSSLLLSSLLQPFVQTSVDAALGGESRAHPPVPAYPDSGHVSVNVSVSSSSSLDPEEIAAMREKGFGDGKFGAGIGVETWQQKKVDDLKAVEDILSMLPKSHTESHSSSATPVRTGAESEKSTPSGQKQPQGKKKALLPASSSDVSAGGSGSGSGSGSGKFSREHPPKKGSSRDWSDSVEQRLRDIEMKEEIGRRVEQRMQEEMKRIQEVNRKHLAQKNKGKGSSSLNAQRRKGDQKRRQIDRVEKPKRSEDITSIGKGGRRGSVEDSKQHARDFKERIKNARKRGSSVAEAIRKERIGKVGGKSSSAVPKAPKSQSVMGQKKGGIIKSDNIHVNRESGPRSKPRASSSSSSSTPSTSAKSAVKSRRTASVGDKAARERVSISEFLQQKRKEKREADRREREERKQSTKDTDIQLQEGTEKDVMDTASNREVISPAQSGPRSKPRASSSSSSSTPSPSAKSAVKSRRTASVGDKAARERVSISEFLQQKRKEKREADRREREERKQSTKDTDIQLQEGTEKDVMDTASNREVISPARLQQPSVHSHNSVSISPKELAEDKLKQMQEEETRSKVSDSSIGMQKEDASPISGSLDPTPSSAVSSTSSSGGKQVRSGKSFAIQIFTPTHVESHTEAELEEIRKEKEKEEAEIRKQKEEERERKRQEYIKWKEEEREREEKEREKRRREQNEKAKTESEKKDLKIEHSTSETPKDPSSMILPSGLDEHPPRSSPRGYHPSPTATSFSTTSATKEAHKAADIAAIEGKSELQHDVISESAGGSELDPQHVALLALIESSNATPTNLGIVIADLRALLEQMCDSVVFGRIYRITRRMRREREVSLEQVKLAIHQAFEDDSCHFDDIVLRGFVCLINCEHQFAM</sequence>
<dbReference type="PROSITE" id="PS00107">
    <property type="entry name" value="PROTEIN_KINASE_ATP"/>
    <property type="match status" value="1"/>
</dbReference>
<keyword evidence="2" id="KW-0723">Serine/threonine-protein kinase</keyword>
<dbReference type="InterPro" id="IPR011009">
    <property type="entry name" value="Kinase-like_dom_sf"/>
</dbReference>
<evidence type="ECO:0000256" key="2">
    <source>
        <dbReference type="ARBA" id="ARBA00022527"/>
    </source>
</evidence>
<evidence type="ECO:0000256" key="5">
    <source>
        <dbReference type="ARBA" id="ARBA00022777"/>
    </source>
</evidence>
<dbReference type="InterPro" id="IPR017441">
    <property type="entry name" value="Protein_kinase_ATP_BS"/>
</dbReference>
<dbReference type="Proteomes" id="UP001057375">
    <property type="component" value="Unassembled WGS sequence"/>
</dbReference>
<organism evidence="12 13">
    <name type="scientific">Aduncisulcus paluster</name>
    <dbReference type="NCBI Taxonomy" id="2918883"/>
    <lineage>
        <taxon>Eukaryota</taxon>
        <taxon>Metamonada</taxon>
        <taxon>Carpediemonas-like organisms</taxon>
        <taxon>Aduncisulcus</taxon>
    </lineage>
</organism>
<name>A0ABQ5KT89_9EUKA</name>
<evidence type="ECO:0000256" key="10">
    <source>
        <dbReference type="SAM" id="MobiDB-lite"/>
    </source>
</evidence>
<feature type="compositionally biased region" description="Gly residues" evidence="10">
    <location>
        <begin position="407"/>
        <end position="417"/>
    </location>
</feature>
<comment type="catalytic activity">
    <reaction evidence="7">
        <text>L-threonyl-[protein] + ATP = O-phospho-L-threonyl-[protein] + ADP + H(+)</text>
        <dbReference type="Rhea" id="RHEA:46608"/>
        <dbReference type="Rhea" id="RHEA-COMP:11060"/>
        <dbReference type="Rhea" id="RHEA-COMP:11605"/>
        <dbReference type="ChEBI" id="CHEBI:15378"/>
        <dbReference type="ChEBI" id="CHEBI:30013"/>
        <dbReference type="ChEBI" id="CHEBI:30616"/>
        <dbReference type="ChEBI" id="CHEBI:61977"/>
        <dbReference type="ChEBI" id="CHEBI:456216"/>
        <dbReference type="EC" id="2.7.11.1"/>
    </reaction>
</comment>
<feature type="domain" description="Protein kinase" evidence="11">
    <location>
        <begin position="11"/>
        <end position="273"/>
    </location>
</feature>
<feature type="compositionally biased region" description="Low complexity" evidence="10">
    <location>
        <begin position="604"/>
        <end position="620"/>
    </location>
</feature>
<feature type="compositionally biased region" description="Basic and acidic residues" evidence="10">
    <location>
        <begin position="589"/>
        <end position="599"/>
    </location>
</feature>
<proteinExistence type="predicted"/>
<keyword evidence="4 9" id="KW-0547">Nucleotide-binding</keyword>
<dbReference type="PROSITE" id="PS50011">
    <property type="entry name" value="PROTEIN_KINASE_DOM"/>
    <property type="match status" value="1"/>
</dbReference>
<dbReference type="EC" id="2.7.11.1" evidence="1"/>
<feature type="binding site" evidence="9">
    <location>
        <position position="42"/>
    </location>
    <ligand>
        <name>ATP</name>
        <dbReference type="ChEBI" id="CHEBI:30616"/>
    </ligand>
</feature>
<feature type="compositionally biased region" description="Polar residues" evidence="10">
    <location>
        <begin position="785"/>
        <end position="810"/>
    </location>
</feature>
<comment type="caution">
    <text evidence="12">The sequence shown here is derived from an EMBL/GenBank/DDBJ whole genome shotgun (WGS) entry which is preliminary data.</text>
</comment>
<evidence type="ECO:0000256" key="7">
    <source>
        <dbReference type="ARBA" id="ARBA00047899"/>
    </source>
</evidence>
<evidence type="ECO:0000256" key="3">
    <source>
        <dbReference type="ARBA" id="ARBA00022679"/>
    </source>
</evidence>
<feature type="compositionally biased region" description="Low complexity" evidence="10">
    <location>
        <begin position="856"/>
        <end position="865"/>
    </location>
</feature>
<keyword evidence="5" id="KW-0418">Kinase</keyword>
<evidence type="ECO:0000256" key="6">
    <source>
        <dbReference type="ARBA" id="ARBA00022840"/>
    </source>
</evidence>
<reference evidence="12" key="1">
    <citation type="submission" date="2022-03" db="EMBL/GenBank/DDBJ databases">
        <title>Draft genome sequence of Aduncisulcus paluster, a free-living microaerophilic Fornicata.</title>
        <authorList>
            <person name="Yuyama I."/>
            <person name="Kume K."/>
            <person name="Tamura T."/>
            <person name="Inagaki Y."/>
            <person name="Hashimoto T."/>
        </authorList>
    </citation>
    <scope>NUCLEOTIDE SEQUENCE</scope>
    <source>
        <strain evidence="12">NY0171</strain>
    </source>
</reference>
<evidence type="ECO:0000256" key="4">
    <source>
        <dbReference type="ARBA" id="ARBA00022741"/>
    </source>
</evidence>
<evidence type="ECO:0000259" key="11">
    <source>
        <dbReference type="PROSITE" id="PS50011"/>
    </source>
</evidence>
<dbReference type="SUPFAM" id="SSF56112">
    <property type="entry name" value="Protein kinase-like (PK-like)"/>
    <property type="match status" value="1"/>
</dbReference>
<keyword evidence="6 9" id="KW-0067">ATP-binding</keyword>
<dbReference type="PROSITE" id="PS00108">
    <property type="entry name" value="PROTEIN_KINASE_ST"/>
    <property type="match status" value="1"/>
</dbReference>
<feature type="region of interest" description="Disordered" evidence="10">
    <location>
        <begin position="358"/>
        <end position="1012"/>
    </location>
</feature>
<protein>
    <recommendedName>
        <fullName evidence="1">non-specific serine/threonine protein kinase</fullName>
        <ecNumber evidence="1">2.7.11.1</ecNumber>
    </recommendedName>
</protein>
<accession>A0ABQ5KT89</accession>
<feature type="compositionally biased region" description="Low complexity" evidence="10">
    <location>
        <begin position="563"/>
        <end position="576"/>
    </location>
</feature>
<evidence type="ECO:0000256" key="9">
    <source>
        <dbReference type="PROSITE-ProRule" id="PRU10141"/>
    </source>
</evidence>
<dbReference type="InterPro" id="IPR008271">
    <property type="entry name" value="Ser/Thr_kinase_AS"/>
</dbReference>
<dbReference type="CDD" id="cd08215">
    <property type="entry name" value="STKc_Nek"/>
    <property type="match status" value="1"/>
</dbReference>
<feature type="compositionally biased region" description="Basic and acidic residues" evidence="10">
    <location>
        <begin position="420"/>
        <end position="471"/>
    </location>
</feature>
<evidence type="ECO:0000256" key="1">
    <source>
        <dbReference type="ARBA" id="ARBA00012513"/>
    </source>
</evidence>
<feature type="compositionally biased region" description="Low complexity" evidence="10">
    <location>
        <begin position="994"/>
        <end position="1007"/>
    </location>
</feature>
<feature type="compositionally biased region" description="Basic and acidic residues" evidence="10">
    <location>
        <begin position="814"/>
        <end position="832"/>
    </location>
</feature>
<keyword evidence="3" id="KW-0808">Transferase</keyword>
<dbReference type="PANTHER" id="PTHR44899:SF3">
    <property type="entry name" value="SERINE_THREONINE-PROTEIN KINASE NEK1"/>
    <property type="match status" value="1"/>
</dbReference>
<dbReference type="Pfam" id="PF00069">
    <property type="entry name" value="Pkinase"/>
    <property type="match status" value="1"/>
</dbReference>
<feature type="compositionally biased region" description="Basic and acidic residues" evidence="10">
    <location>
        <begin position="496"/>
        <end position="511"/>
    </location>
</feature>
<feature type="compositionally biased region" description="Low complexity" evidence="10">
    <location>
        <begin position="697"/>
        <end position="721"/>
    </location>
</feature>
<gene>
    <name evidence="12" type="ORF">ADUPG1_008789</name>
</gene>
<evidence type="ECO:0000256" key="8">
    <source>
        <dbReference type="ARBA" id="ARBA00048679"/>
    </source>
</evidence>
<keyword evidence="13" id="KW-1185">Reference proteome</keyword>